<accession>A0ABR4PN35</accession>
<reference evidence="1 2" key="1">
    <citation type="submission" date="2024-06" db="EMBL/GenBank/DDBJ databases">
        <title>Complete genome of Phlyctema vagabunda strain 19-DSS-EL-015.</title>
        <authorList>
            <person name="Fiorenzani C."/>
        </authorList>
    </citation>
    <scope>NUCLEOTIDE SEQUENCE [LARGE SCALE GENOMIC DNA]</scope>
    <source>
        <strain evidence="1 2">19-DSS-EL-015</strain>
    </source>
</reference>
<evidence type="ECO:0000313" key="2">
    <source>
        <dbReference type="Proteomes" id="UP001629113"/>
    </source>
</evidence>
<gene>
    <name evidence="1" type="ORF">PVAG01_03939</name>
</gene>
<sequence length="141" mass="15462">MEDRAYSGPPASQLILLSNLRTISPGQKVRFLGCVTRFSRKEIPATINLVHDHPPGHGLEVSVDIDLLLTTLKSSDVQQGEWVHVIGYVKDRPFSTKTKSSKAVTSQVAVQAIVLWSAGSFRLDNYEKSLDASSAHDSKSE</sequence>
<keyword evidence="2" id="KW-1185">Reference proteome</keyword>
<organism evidence="1 2">
    <name type="scientific">Phlyctema vagabunda</name>
    <dbReference type="NCBI Taxonomy" id="108571"/>
    <lineage>
        <taxon>Eukaryota</taxon>
        <taxon>Fungi</taxon>
        <taxon>Dikarya</taxon>
        <taxon>Ascomycota</taxon>
        <taxon>Pezizomycotina</taxon>
        <taxon>Leotiomycetes</taxon>
        <taxon>Helotiales</taxon>
        <taxon>Dermateaceae</taxon>
        <taxon>Phlyctema</taxon>
    </lineage>
</organism>
<name>A0ABR4PN35_9HELO</name>
<dbReference type="InterPro" id="IPR024222">
    <property type="entry name" value="Ten1_fungal"/>
</dbReference>
<dbReference type="Gene3D" id="2.40.50.140">
    <property type="entry name" value="Nucleic acid-binding proteins"/>
    <property type="match status" value="1"/>
</dbReference>
<proteinExistence type="predicted"/>
<comment type="caution">
    <text evidence="1">The sequence shown here is derived from an EMBL/GenBank/DDBJ whole genome shotgun (WGS) entry which is preliminary data.</text>
</comment>
<dbReference type="Proteomes" id="UP001629113">
    <property type="component" value="Unassembled WGS sequence"/>
</dbReference>
<dbReference type="InterPro" id="IPR012340">
    <property type="entry name" value="NA-bd_OB-fold"/>
</dbReference>
<evidence type="ECO:0000313" key="1">
    <source>
        <dbReference type="EMBL" id="KAL3424658.1"/>
    </source>
</evidence>
<dbReference type="Pfam" id="PF12658">
    <property type="entry name" value="Ten1"/>
    <property type="match status" value="1"/>
</dbReference>
<dbReference type="EMBL" id="JBFCZG010000003">
    <property type="protein sequence ID" value="KAL3424658.1"/>
    <property type="molecule type" value="Genomic_DNA"/>
</dbReference>
<protein>
    <submittedName>
        <fullName evidence="1">Telomere length regulation ten1</fullName>
    </submittedName>
</protein>